<dbReference type="InterPro" id="IPR036890">
    <property type="entry name" value="HATPase_C_sf"/>
</dbReference>
<feature type="domain" description="Histidine kinase" evidence="2">
    <location>
        <begin position="167"/>
        <end position="376"/>
    </location>
</feature>
<dbReference type="SUPFAM" id="SSF55874">
    <property type="entry name" value="ATPase domain of HSP90 chaperone/DNA topoisomerase II/histidine kinase"/>
    <property type="match status" value="1"/>
</dbReference>
<accession>Q30XW3</accession>
<dbReference type="RefSeq" id="WP_011368512.1">
    <property type="nucleotide sequence ID" value="NC_007519.1"/>
</dbReference>
<keyword evidence="4" id="KW-0418">Kinase</keyword>
<dbReference type="SMART" id="SM00387">
    <property type="entry name" value="HATPase_c"/>
    <property type="match status" value="1"/>
</dbReference>
<keyword evidence="5" id="KW-1185">Reference proteome</keyword>
<sequence length="377" mass="41897">MPAETHFAPARRSTLPELARQRRLFADETLVTLLDSVTDIVVILNDTRQIVFANRNLLSLLGEKTADRVIGMRPGELFSCEHACCTAAGCGTSPACHSCEAVHAILCGLSGRRREAECRITKREDEVLVAYDLKICASPLTVHDEHFVLFAIHDISDEKRRRALERIFFHDILNTAGGLQNLAQMILEEVPLDLKGESLLMHRFSKELVDEIMAQRLLLAAESDELSIRPARLCLAELMSDVLESVQQMEMAQGVHFDVQAPAESLMIESDQTLLRRVMLNMLKNAMEASPQDGCVAVGCCPADGGAEFYTRNDCVIPEAHRWLVFQRSFSTKGTGRGLGTYSMKLLTNNYLKGSVGFESREGEGTTFRLWLPAVLS</sequence>
<evidence type="ECO:0000256" key="1">
    <source>
        <dbReference type="ARBA" id="ARBA00022553"/>
    </source>
</evidence>
<protein>
    <submittedName>
        <fullName evidence="4">PAS/PAC sensor signal transduction histidine kinase</fullName>
    </submittedName>
</protein>
<organism evidence="4 5">
    <name type="scientific">Oleidesulfovibrio alaskensis (strain ATCC BAA-1058 / DSM 17464 / G20)</name>
    <name type="common">Desulfovibrio alaskensis</name>
    <dbReference type="NCBI Taxonomy" id="207559"/>
    <lineage>
        <taxon>Bacteria</taxon>
        <taxon>Pseudomonadati</taxon>
        <taxon>Thermodesulfobacteriota</taxon>
        <taxon>Desulfovibrionia</taxon>
        <taxon>Desulfovibrionales</taxon>
        <taxon>Desulfovibrionaceae</taxon>
        <taxon>Oleidesulfovibrio</taxon>
    </lineage>
</organism>
<dbReference type="PANTHER" id="PTHR43547:SF2">
    <property type="entry name" value="HYBRID SIGNAL TRANSDUCTION HISTIDINE KINASE C"/>
    <property type="match status" value="1"/>
</dbReference>
<dbReference type="Gene3D" id="3.30.450.20">
    <property type="entry name" value="PAS domain"/>
    <property type="match status" value="1"/>
</dbReference>
<evidence type="ECO:0000259" key="2">
    <source>
        <dbReference type="PROSITE" id="PS50109"/>
    </source>
</evidence>
<feature type="domain" description="PAS" evidence="3">
    <location>
        <begin position="26"/>
        <end position="62"/>
    </location>
</feature>
<dbReference type="GO" id="GO:0000155">
    <property type="term" value="F:phosphorelay sensor kinase activity"/>
    <property type="evidence" value="ECO:0007669"/>
    <property type="project" value="TreeGrafter"/>
</dbReference>
<dbReference type="HOGENOM" id="CLU_049578_0_0_7"/>
<keyword evidence="4" id="KW-0808">Transferase</keyword>
<evidence type="ECO:0000313" key="5">
    <source>
        <dbReference type="Proteomes" id="UP000002710"/>
    </source>
</evidence>
<keyword evidence="1" id="KW-0597">Phosphoprotein</keyword>
<dbReference type="Pfam" id="PF02518">
    <property type="entry name" value="HATPase_c"/>
    <property type="match status" value="1"/>
</dbReference>
<dbReference type="AlphaFoldDB" id="Q30XW3"/>
<dbReference type="EMBL" id="CP000112">
    <property type="protein sequence ID" value="ABB39483.1"/>
    <property type="molecule type" value="Genomic_DNA"/>
</dbReference>
<dbReference type="KEGG" id="dde:Dde_2687"/>
<dbReference type="STRING" id="207559.Dde_2687"/>
<dbReference type="InterPro" id="IPR000014">
    <property type="entry name" value="PAS"/>
</dbReference>
<evidence type="ECO:0000313" key="4">
    <source>
        <dbReference type="EMBL" id="ABB39483.1"/>
    </source>
</evidence>
<name>Q30XW3_OLEA2</name>
<dbReference type="PANTHER" id="PTHR43547">
    <property type="entry name" value="TWO-COMPONENT HISTIDINE KINASE"/>
    <property type="match status" value="1"/>
</dbReference>
<proteinExistence type="predicted"/>
<dbReference type="InterPro" id="IPR035965">
    <property type="entry name" value="PAS-like_dom_sf"/>
</dbReference>
<dbReference type="PROSITE" id="PS50112">
    <property type="entry name" value="PAS"/>
    <property type="match status" value="1"/>
</dbReference>
<dbReference type="PROSITE" id="PS50109">
    <property type="entry name" value="HIS_KIN"/>
    <property type="match status" value="1"/>
</dbReference>
<dbReference type="Gene3D" id="3.30.565.10">
    <property type="entry name" value="Histidine kinase-like ATPase, C-terminal domain"/>
    <property type="match status" value="1"/>
</dbReference>
<evidence type="ECO:0000259" key="3">
    <source>
        <dbReference type="PROSITE" id="PS50112"/>
    </source>
</evidence>
<dbReference type="InterPro" id="IPR003594">
    <property type="entry name" value="HATPase_dom"/>
</dbReference>
<dbReference type="eggNOG" id="COG4191">
    <property type="taxonomic scope" value="Bacteria"/>
</dbReference>
<reference evidence="4 5" key="1">
    <citation type="journal article" date="2011" name="J. Bacteriol.">
        <title>Complete genome sequence and updated annotation of Desulfovibrio alaskensis G20.</title>
        <authorList>
            <person name="Hauser L.J."/>
            <person name="Land M.L."/>
            <person name="Brown S.D."/>
            <person name="Larimer F."/>
            <person name="Keller K.L."/>
            <person name="Rapp-Giles B.J."/>
            <person name="Price M.N."/>
            <person name="Lin M."/>
            <person name="Bruce D.C."/>
            <person name="Detter J.C."/>
            <person name="Tapia R."/>
            <person name="Han C.S."/>
            <person name="Goodwin L.A."/>
            <person name="Cheng J.F."/>
            <person name="Pitluck S."/>
            <person name="Copeland A."/>
            <person name="Lucas S."/>
            <person name="Nolan M."/>
            <person name="Lapidus A.L."/>
            <person name="Palumbo A.V."/>
            <person name="Wall J.D."/>
        </authorList>
    </citation>
    <scope>NUCLEOTIDE SEQUENCE [LARGE SCALE GENOMIC DNA]</scope>
    <source>
        <strain evidence="5">ATCC BAA 1058 / DSM 17464 / G20</strain>
    </source>
</reference>
<dbReference type="Proteomes" id="UP000002710">
    <property type="component" value="Chromosome"/>
</dbReference>
<gene>
    <name evidence="4" type="ordered locus">Dde_2687</name>
</gene>
<dbReference type="SUPFAM" id="SSF55785">
    <property type="entry name" value="PYP-like sensor domain (PAS domain)"/>
    <property type="match status" value="1"/>
</dbReference>
<dbReference type="InterPro" id="IPR005467">
    <property type="entry name" value="His_kinase_dom"/>
</dbReference>